<dbReference type="EMBL" id="JAPHNI010000405">
    <property type="protein sequence ID" value="KAJ8111442.1"/>
    <property type="molecule type" value="Genomic_DNA"/>
</dbReference>
<gene>
    <name evidence="1" type="ORF">OPT61_g5962</name>
</gene>
<evidence type="ECO:0000313" key="1">
    <source>
        <dbReference type="EMBL" id="KAJ8111442.1"/>
    </source>
</evidence>
<proteinExistence type="predicted"/>
<protein>
    <submittedName>
        <fullName evidence="1">Uncharacterized protein</fullName>
    </submittedName>
</protein>
<organism evidence="1 2">
    <name type="scientific">Boeremia exigua</name>
    <dbReference type="NCBI Taxonomy" id="749465"/>
    <lineage>
        <taxon>Eukaryota</taxon>
        <taxon>Fungi</taxon>
        <taxon>Dikarya</taxon>
        <taxon>Ascomycota</taxon>
        <taxon>Pezizomycotina</taxon>
        <taxon>Dothideomycetes</taxon>
        <taxon>Pleosporomycetidae</taxon>
        <taxon>Pleosporales</taxon>
        <taxon>Pleosporineae</taxon>
        <taxon>Didymellaceae</taxon>
        <taxon>Boeremia</taxon>
    </lineage>
</organism>
<sequence>MVAEYWPLQNPCWFNLSSRFRIVKETATGESFGRTILSGHRHAKDQTLRFAGEADLRAWPPEKDRHGIAVGTMDAKDAAEIGGGCAVGTQLPLI</sequence>
<evidence type="ECO:0000313" key="2">
    <source>
        <dbReference type="Proteomes" id="UP001153331"/>
    </source>
</evidence>
<keyword evidence="2" id="KW-1185">Reference proteome</keyword>
<accession>A0ACC2I8N2</accession>
<dbReference type="Proteomes" id="UP001153331">
    <property type="component" value="Unassembled WGS sequence"/>
</dbReference>
<comment type="caution">
    <text evidence="1">The sequence shown here is derived from an EMBL/GenBank/DDBJ whole genome shotgun (WGS) entry which is preliminary data.</text>
</comment>
<reference evidence="1" key="1">
    <citation type="submission" date="2022-11" db="EMBL/GenBank/DDBJ databases">
        <title>Genome Sequence of Boeremia exigua.</title>
        <authorList>
            <person name="Buettner E."/>
        </authorList>
    </citation>
    <scope>NUCLEOTIDE SEQUENCE</scope>
    <source>
        <strain evidence="1">CU02</strain>
    </source>
</reference>
<name>A0ACC2I8N2_9PLEO</name>